<dbReference type="GeneID" id="62233460"/>
<dbReference type="InterPro" id="IPR011009">
    <property type="entry name" value="Kinase-like_dom_sf"/>
</dbReference>
<dbReference type="InterPro" id="IPR004713">
    <property type="entry name" value="CaH_exchang"/>
</dbReference>
<feature type="transmembrane region" description="Helical" evidence="4">
    <location>
        <begin position="1252"/>
        <end position="1273"/>
    </location>
</feature>
<evidence type="ECO:0000313" key="6">
    <source>
        <dbReference type="EMBL" id="KAF7926391.1"/>
    </source>
</evidence>
<name>A0ABQ7IK25_9HELO</name>
<evidence type="ECO:0000256" key="1">
    <source>
        <dbReference type="ARBA" id="ARBA00023065"/>
    </source>
</evidence>
<keyword evidence="4" id="KW-0812">Transmembrane</keyword>
<dbReference type="PROSITE" id="PS00108">
    <property type="entry name" value="PROTEIN_KINASE_ST"/>
    <property type="match status" value="1"/>
</dbReference>
<evidence type="ECO:0000313" key="7">
    <source>
        <dbReference type="Proteomes" id="UP000783213"/>
    </source>
</evidence>
<feature type="transmembrane region" description="Helical" evidence="4">
    <location>
        <begin position="1279"/>
        <end position="1302"/>
    </location>
</feature>
<feature type="coiled-coil region" evidence="2">
    <location>
        <begin position="172"/>
        <end position="199"/>
    </location>
</feature>
<evidence type="ECO:0000259" key="5">
    <source>
        <dbReference type="PROSITE" id="PS50011"/>
    </source>
</evidence>
<keyword evidence="1" id="KW-0813">Transport</keyword>
<feature type="transmembrane region" description="Helical" evidence="4">
    <location>
        <begin position="1131"/>
        <end position="1154"/>
    </location>
</feature>
<dbReference type="EMBL" id="RCSX01000014">
    <property type="protein sequence ID" value="KAF7926391.1"/>
    <property type="molecule type" value="Genomic_DNA"/>
</dbReference>
<feature type="transmembrane region" description="Helical" evidence="4">
    <location>
        <begin position="964"/>
        <end position="984"/>
    </location>
</feature>
<protein>
    <recommendedName>
        <fullName evidence="5">Protein kinase domain-containing protein</fullName>
    </recommendedName>
</protein>
<evidence type="ECO:0000256" key="4">
    <source>
        <dbReference type="SAM" id="Phobius"/>
    </source>
</evidence>
<feature type="transmembrane region" description="Helical" evidence="4">
    <location>
        <begin position="1189"/>
        <end position="1209"/>
    </location>
</feature>
<dbReference type="PANTHER" id="PTHR31503:SF22">
    <property type="entry name" value="VACUOLAR CALCIUM ION TRANSPORTER"/>
    <property type="match status" value="1"/>
</dbReference>
<dbReference type="Gene3D" id="1.10.510.10">
    <property type="entry name" value="Transferase(Phosphotransferase) domain 1"/>
    <property type="match status" value="1"/>
</dbReference>
<dbReference type="PANTHER" id="PTHR31503">
    <property type="entry name" value="VACUOLAR CALCIUM ION TRANSPORTER"/>
    <property type="match status" value="1"/>
</dbReference>
<feature type="transmembrane region" description="Helical" evidence="4">
    <location>
        <begin position="991"/>
        <end position="1012"/>
    </location>
</feature>
<keyword evidence="1" id="KW-0406">Ion transport</keyword>
<keyword evidence="4" id="KW-1133">Transmembrane helix</keyword>
<feature type="region of interest" description="Disordered" evidence="3">
    <location>
        <begin position="1"/>
        <end position="22"/>
    </location>
</feature>
<reference evidence="6 7" key="1">
    <citation type="journal article" date="2020" name="Genome Biol. Evol.">
        <title>Comparative genomics of Sclerotiniaceae.</title>
        <authorList>
            <person name="Valero Jimenez C.A."/>
            <person name="Steentjes M."/>
            <person name="Scholten O.E."/>
            <person name="Van Kan J.A.L."/>
        </authorList>
    </citation>
    <scope>NUCLEOTIDE SEQUENCE [LARGE SCALE GENOMIC DNA]</scope>
    <source>
        <strain evidence="6 7">B1</strain>
    </source>
</reference>
<sequence>MPQVAAERNSTSGSTSNNADLSWEIDDMAESSSTINMPISNTDDPSSWDEQHTISKYSNFKGSGESVDALEAMKEVLEIILQNDIQGPQLLRLNSEFSLELGKGTQFRVTGASKEFRSKLKRARKLDNVELSQEKAILWDTLDTLANSVVKRALWTPDLTNRRFLSEAHGENLSKQDMARELESQLRSAKKEIDKLCNKSYREHPNIISFESLSKICSDIGTGLGALHAGNVTHGDMKPENVLLFADDSLIQSEVAWTAKLCDFGNAESKSWQRSTVIDSLDASQMYSPKTKASEHFAYAGTPGWIPPEAYPEKGSFKTFDFENLKRCDIYVYGLILWRMFQNDNERGDYDNGSKKRKPNRRHLVDGEKITQYLPPYDLAYKDAAKAIKKATDVGKIPTSNDMWRMLRVVRAALQPIPKYRDSRPWKFFDTIYYSRIRSFQENPMRDEVRSETYEIFYRNVRHNRDIVSDLSLRTSRRLWETRFFSDLPGPILSIYTYIRLRLPSSIEKPSRQKAFENLYAVASSKLSLNWSLGDISQLDHAGASCYSFAELSSELEHMSGWWDTRNYGLEDFHKLYALARLRSRFKDCCWQSWTTSSGNFNTLARLLCFTKPTAVNPRLGIRHYSSWLGSSIRNDFSALAWLCRGEVGERELREIANSEVYSSRLWLWTCKREISLSYRLDLFHLFVEKGCYVGPHFRQFLESLVEESESIHTNYSYIISACAKVMQFSQVTLSPKPDQNPTTMAMRRFFLKGESPDQTEDEVDDYNTSTILHEAVIACCYPAVEHFVQCAAIPLMLRDRAGKTPLELALEAKKSHLKQWQLLQINAIVGILSKTSKLKAPISALPLGWESLQLRDGVDVFFESTVNPKIPSLTFQAPKFSLLQEARIPLGSRNSGYGGLTYNFDLVRFMHRPLLDRLKDAPIKFGDVWYESECPGLHSSVGASMKKLWIRVIIQIFNAARIVFFRSYLDILLIFLPITLFLSRDKEQNSILLAISLLAAVPIIGSLEAALKDLHPVLQDSTNQTLISRAGSCAAEACIGIITINRGDTELIKYFLAGTVICNQLLLPGICFVAGGIHNIRAGTSMGIEQRFNDTSIGLTSTLAVIASVFSTIVFFFAETQDTSSPRLEADIIFLSRAIAIVSLVLFVIWLVFRHYTHTYIFNDDFRDGYDDEHSRPNVAISRFNNTLVAIIFIVLLAMQSRIIVASLQGFDPQNKRALAFVCIPLLLRFSKHVEAFKSSVKDDMDHTLDLTLGFTVTIGHFVGPLLVVLSWSMGKTLTLLCDLYCTTVIALSSLIIKYAVTNGTSNWLNGMLLIVV</sequence>
<gene>
    <name evidence="6" type="ORF">EAE98_006686</name>
</gene>
<dbReference type="RefSeq" id="XP_038809554.1">
    <property type="nucleotide sequence ID" value="XM_038954309.1"/>
</dbReference>
<feature type="transmembrane region" description="Helical" evidence="4">
    <location>
        <begin position="1055"/>
        <end position="1078"/>
    </location>
</feature>
<dbReference type="Pfam" id="PF00069">
    <property type="entry name" value="Pkinase"/>
    <property type="match status" value="1"/>
</dbReference>
<dbReference type="SMART" id="SM00220">
    <property type="entry name" value="S_TKc"/>
    <property type="match status" value="1"/>
</dbReference>
<dbReference type="Proteomes" id="UP000783213">
    <property type="component" value="Unassembled WGS sequence"/>
</dbReference>
<evidence type="ECO:0000256" key="2">
    <source>
        <dbReference type="SAM" id="Coils"/>
    </source>
</evidence>
<keyword evidence="4" id="KW-0472">Membrane</keyword>
<keyword evidence="7" id="KW-1185">Reference proteome</keyword>
<dbReference type="InterPro" id="IPR008271">
    <property type="entry name" value="Ser/Thr_kinase_AS"/>
</dbReference>
<keyword evidence="2" id="KW-0175">Coiled coil</keyword>
<proteinExistence type="predicted"/>
<feature type="domain" description="Protein kinase" evidence="5">
    <location>
        <begin position="95"/>
        <end position="434"/>
    </location>
</feature>
<feature type="compositionally biased region" description="Polar residues" evidence="3">
    <location>
        <begin position="8"/>
        <end position="20"/>
    </location>
</feature>
<dbReference type="SUPFAM" id="SSF56112">
    <property type="entry name" value="Protein kinase-like (PK-like)"/>
    <property type="match status" value="1"/>
</dbReference>
<organism evidence="6 7">
    <name type="scientific">Botrytis deweyae</name>
    <dbReference type="NCBI Taxonomy" id="2478750"/>
    <lineage>
        <taxon>Eukaryota</taxon>
        <taxon>Fungi</taxon>
        <taxon>Dikarya</taxon>
        <taxon>Ascomycota</taxon>
        <taxon>Pezizomycotina</taxon>
        <taxon>Leotiomycetes</taxon>
        <taxon>Helotiales</taxon>
        <taxon>Sclerotiniaceae</taxon>
        <taxon>Botrytis</taxon>
    </lineage>
</organism>
<dbReference type="PROSITE" id="PS50011">
    <property type="entry name" value="PROTEIN_KINASE_DOM"/>
    <property type="match status" value="1"/>
</dbReference>
<dbReference type="InterPro" id="IPR000719">
    <property type="entry name" value="Prot_kinase_dom"/>
</dbReference>
<evidence type="ECO:0000256" key="3">
    <source>
        <dbReference type="SAM" id="MobiDB-lite"/>
    </source>
</evidence>
<feature type="transmembrane region" description="Helical" evidence="4">
    <location>
        <begin position="1098"/>
        <end position="1119"/>
    </location>
</feature>
<comment type="caution">
    <text evidence="6">The sequence shown here is derived from an EMBL/GenBank/DDBJ whole genome shotgun (WGS) entry which is preliminary data.</text>
</comment>
<accession>A0ABQ7IK25</accession>